<feature type="domain" description="Dinitrogenase iron-molybdenum cofactor biosynthesis" evidence="1">
    <location>
        <begin position="11"/>
        <end position="97"/>
    </location>
</feature>
<name>A0A1G6MJL8_9BACT</name>
<protein>
    <submittedName>
        <fullName evidence="2">Predicted Fe-Mo cluster-binding protein, NifX family</fullName>
    </submittedName>
</protein>
<organism evidence="2 3">
    <name type="scientific">Desulfurella multipotens</name>
    <dbReference type="NCBI Taxonomy" id="79269"/>
    <lineage>
        <taxon>Bacteria</taxon>
        <taxon>Pseudomonadati</taxon>
        <taxon>Campylobacterota</taxon>
        <taxon>Desulfurellia</taxon>
        <taxon>Desulfurellales</taxon>
        <taxon>Desulfurellaceae</taxon>
        <taxon>Desulfurella</taxon>
    </lineage>
</organism>
<reference evidence="3" key="1">
    <citation type="submission" date="2016-10" db="EMBL/GenBank/DDBJ databases">
        <authorList>
            <person name="Varghese N."/>
            <person name="Submissions S."/>
        </authorList>
    </citation>
    <scope>NUCLEOTIDE SEQUENCE [LARGE SCALE GENOMIC DNA]</scope>
    <source>
        <strain evidence="3">DSM 8415</strain>
    </source>
</reference>
<dbReference type="AlphaFoldDB" id="A0A1G6MJL8"/>
<sequence length="111" mass="12439">MKVMMPLVGDILSEHFGRAQRFVIYEIENGVVKDKKFYDAIEHFEGAFPAWAKSQGVDLVILCGVGPRAIEFFNSYSIDVISGVAPQEHSKIIQDYLAGTLIYTNKSVCEH</sequence>
<gene>
    <name evidence="2" type="ORF">SAMN05660835_01001</name>
</gene>
<accession>A0A1G6MJL8</accession>
<dbReference type="SUPFAM" id="SSF53146">
    <property type="entry name" value="Nitrogenase accessory factor-like"/>
    <property type="match status" value="1"/>
</dbReference>
<evidence type="ECO:0000313" key="2">
    <source>
        <dbReference type="EMBL" id="SDC55155.1"/>
    </source>
</evidence>
<dbReference type="RefSeq" id="WP_025391751.1">
    <property type="nucleotide sequence ID" value="NZ_FMYU01000006.1"/>
</dbReference>
<dbReference type="OrthoDB" id="280278at2"/>
<evidence type="ECO:0000313" key="3">
    <source>
        <dbReference type="Proteomes" id="UP000199411"/>
    </source>
</evidence>
<proteinExistence type="predicted"/>
<dbReference type="PANTHER" id="PTHR42983:SF1">
    <property type="entry name" value="IRON-MOLYBDENUM PROTEIN"/>
    <property type="match status" value="1"/>
</dbReference>
<keyword evidence="3" id="KW-1185">Reference proteome</keyword>
<dbReference type="PANTHER" id="PTHR42983">
    <property type="entry name" value="DINITROGENASE IRON-MOLYBDENUM COFACTOR PROTEIN-RELATED"/>
    <property type="match status" value="1"/>
</dbReference>
<dbReference type="InterPro" id="IPR036105">
    <property type="entry name" value="DiNase_FeMo-co_biosyn_sf"/>
</dbReference>
<dbReference type="Gene3D" id="3.30.420.130">
    <property type="entry name" value="Dinitrogenase iron-molybdenum cofactor biosynthesis domain"/>
    <property type="match status" value="1"/>
</dbReference>
<evidence type="ECO:0000259" key="1">
    <source>
        <dbReference type="Pfam" id="PF02579"/>
    </source>
</evidence>
<dbReference type="Proteomes" id="UP000199411">
    <property type="component" value="Unassembled WGS sequence"/>
</dbReference>
<dbReference type="EMBL" id="FMYU01000006">
    <property type="protein sequence ID" value="SDC55155.1"/>
    <property type="molecule type" value="Genomic_DNA"/>
</dbReference>
<dbReference type="Pfam" id="PF02579">
    <property type="entry name" value="Nitro_FeMo-Co"/>
    <property type="match status" value="1"/>
</dbReference>
<dbReference type="InterPro" id="IPR003731">
    <property type="entry name" value="Di-Nase_FeMo-co_biosynth"/>
</dbReference>